<dbReference type="STRING" id="84698.SAMN04488528_10746"/>
<evidence type="ECO:0000256" key="2">
    <source>
        <dbReference type="ARBA" id="ARBA00023315"/>
    </source>
</evidence>
<evidence type="ECO:0000259" key="4">
    <source>
        <dbReference type="PROSITE" id="PS51186"/>
    </source>
</evidence>
<dbReference type="Proteomes" id="UP000198619">
    <property type="component" value="Unassembled WGS sequence"/>
</dbReference>
<evidence type="ECO:0000313" key="5">
    <source>
        <dbReference type="EMBL" id="SFB46275.1"/>
    </source>
</evidence>
<comment type="similarity">
    <text evidence="3">Belongs to the acetyltransferase family. RimJ subfamily.</text>
</comment>
<dbReference type="AlphaFoldDB" id="A0A1I1B7C0"/>
<keyword evidence="2" id="KW-0012">Acyltransferase</keyword>
<dbReference type="SUPFAM" id="SSF55729">
    <property type="entry name" value="Acyl-CoA N-acyltransferases (Nat)"/>
    <property type="match status" value="1"/>
</dbReference>
<organism evidence="5 6">
    <name type="scientific">Clostridium frigidicarnis</name>
    <dbReference type="NCBI Taxonomy" id="84698"/>
    <lineage>
        <taxon>Bacteria</taxon>
        <taxon>Bacillati</taxon>
        <taxon>Bacillota</taxon>
        <taxon>Clostridia</taxon>
        <taxon>Eubacteriales</taxon>
        <taxon>Clostridiaceae</taxon>
        <taxon>Clostridium</taxon>
    </lineage>
</organism>
<dbReference type="RefSeq" id="WP_090043277.1">
    <property type="nucleotide sequence ID" value="NZ_FOKI01000074.1"/>
</dbReference>
<dbReference type="GO" id="GO:0008999">
    <property type="term" value="F:protein-N-terminal-alanine acetyltransferase activity"/>
    <property type="evidence" value="ECO:0007669"/>
    <property type="project" value="TreeGrafter"/>
</dbReference>
<dbReference type="GO" id="GO:0005737">
    <property type="term" value="C:cytoplasm"/>
    <property type="evidence" value="ECO:0007669"/>
    <property type="project" value="TreeGrafter"/>
</dbReference>
<gene>
    <name evidence="5" type="ORF">SAMN04488528_10746</name>
</gene>
<dbReference type="EMBL" id="FOKI01000074">
    <property type="protein sequence ID" value="SFB46275.1"/>
    <property type="molecule type" value="Genomic_DNA"/>
</dbReference>
<dbReference type="Gene3D" id="3.40.630.30">
    <property type="match status" value="2"/>
</dbReference>
<dbReference type="PROSITE" id="PS51186">
    <property type="entry name" value="GNAT"/>
    <property type="match status" value="1"/>
</dbReference>
<proteinExistence type="inferred from homology"/>
<evidence type="ECO:0000256" key="1">
    <source>
        <dbReference type="ARBA" id="ARBA00022679"/>
    </source>
</evidence>
<dbReference type="InterPro" id="IPR000182">
    <property type="entry name" value="GNAT_dom"/>
</dbReference>
<sequence>MFKMKEVIEVSKVSSSEYIIKDKNGITVGRIHTIDFNRNSKSCLIRLKYYRSDNVLLLKECINSICSKLFNIKDLFKLSFIIDDDLNITPFDELGFKLEGILDNNISENGIYTSVYLFGITSIQFNNRTTKLGLSIEGKKIKLKLLTPQYTNDMLSYYIKNKTHLENFEPLRDSSFYTESIQKKILSENYRQYLNGTSINLGIFKNDRLIGKIQLSNIVYGIFKNAFIGYSIDENEQGKGYMKDAVNTLVNYAFNEMELHRIEASTLIDNLKSQNVLISCGFTKLGINKNYLNINGEWKDHISFYKTR</sequence>
<feature type="domain" description="N-acetyltransferase" evidence="4">
    <location>
        <begin position="141"/>
        <end position="308"/>
    </location>
</feature>
<evidence type="ECO:0000313" key="6">
    <source>
        <dbReference type="Proteomes" id="UP000198619"/>
    </source>
</evidence>
<dbReference type="InterPro" id="IPR051531">
    <property type="entry name" value="N-acetyltransferase"/>
</dbReference>
<dbReference type="PANTHER" id="PTHR43792:SF8">
    <property type="entry name" value="[RIBOSOMAL PROTEIN US5]-ALANINE N-ACETYLTRANSFERASE"/>
    <property type="match status" value="1"/>
</dbReference>
<dbReference type="PANTHER" id="PTHR43792">
    <property type="entry name" value="GNAT FAMILY, PUTATIVE (AFU_ORTHOLOGUE AFUA_3G00765)-RELATED-RELATED"/>
    <property type="match status" value="1"/>
</dbReference>
<keyword evidence="6" id="KW-1185">Reference proteome</keyword>
<protein>
    <submittedName>
        <fullName evidence="5">Ribosomal-protein-alanine N-acetyltransferase</fullName>
    </submittedName>
</protein>
<keyword evidence="1 5" id="KW-0808">Transferase</keyword>
<evidence type="ECO:0000256" key="3">
    <source>
        <dbReference type="ARBA" id="ARBA00038502"/>
    </source>
</evidence>
<dbReference type="Pfam" id="PF13302">
    <property type="entry name" value="Acetyltransf_3"/>
    <property type="match status" value="1"/>
</dbReference>
<reference evidence="5 6" key="1">
    <citation type="submission" date="2016-10" db="EMBL/GenBank/DDBJ databases">
        <authorList>
            <person name="de Groot N.N."/>
        </authorList>
    </citation>
    <scope>NUCLEOTIDE SEQUENCE [LARGE SCALE GENOMIC DNA]</scope>
    <source>
        <strain evidence="5 6">DSM 12271</strain>
    </source>
</reference>
<dbReference type="OrthoDB" id="9801656at2"/>
<dbReference type="InterPro" id="IPR016181">
    <property type="entry name" value="Acyl_CoA_acyltransferase"/>
</dbReference>
<accession>A0A1I1B7C0</accession>
<name>A0A1I1B7C0_9CLOT</name>